<reference evidence="3 4" key="1">
    <citation type="journal article" date="2020" name="Genome Biol. Evol.">
        <title>A new high-quality draft genome assembly of the Chinese cordyceps Ophiocordyceps sinensis.</title>
        <authorList>
            <person name="Shu R."/>
            <person name="Zhang J."/>
            <person name="Meng Q."/>
            <person name="Zhang H."/>
            <person name="Zhou G."/>
            <person name="Li M."/>
            <person name="Wu P."/>
            <person name="Zhao Y."/>
            <person name="Chen C."/>
            <person name="Qin Q."/>
        </authorList>
    </citation>
    <scope>NUCLEOTIDE SEQUENCE [LARGE SCALE GENOMIC DNA]</scope>
    <source>
        <strain evidence="3 4">IOZ07</strain>
    </source>
</reference>
<organism evidence="3 4">
    <name type="scientific">Ophiocordyceps sinensis</name>
    <dbReference type="NCBI Taxonomy" id="72228"/>
    <lineage>
        <taxon>Eukaryota</taxon>
        <taxon>Fungi</taxon>
        <taxon>Dikarya</taxon>
        <taxon>Ascomycota</taxon>
        <taxon>Pezizomycotina</taxon>
        <taxon>Sordariomycetes</taxon>
        <taxon>Hypocreomycetidae</taxon>
        <taxon>Hypocreales</taxon>
        <taxon>Ophiocordycipitaceae</taxon>
        <taxon>Ophiocordyceps</taxon>
    </lineage>
</organism>
<dbReference type="Proteomes" id="UP000557566">
    <property type="component" value="Unassembled WGS sequence"/>
</dbReference>
<keyword evidence="2" id="KW-0472">Membrane</keyword>
<keyword evidence="2" id="KW-1133">Transmembrane helix</keyword>
<protein>
    <submittedName>
        <fullName evidence="3">Uncharacterized protein</fullName>
    </submittedName>
</protein>
<dbReference type="OrthoDB" id="10626809at2759"/>
<evidence type="ECO:0000313" key="4">
    <source>
        <dbReference type="Proteomes" id="UP000557566"/>
    </source>
</evidence>
<sequence length="197" mass="20720">MIENTVRVEQSKQAREVGDALQVRQSGVSHELMPRSILTLKHGIVNEFTTFLPNLTPTPTAGQAKPPSTVPPAIASSSSSPASSFSSPAPTSSSPAPTANRELVALPTTPTALREKGEMPTPKADPQNAVGALSHGNMSRGEAIGIAAGVFSAFAAMVLAGVLLYKYRKRKKRNLNSNLNSVHSDLSSVHSNSKPDQ</sequence>
<feature type="region of interest" description="Disordered" evidence="1">
    <location>
        <begin position="56"/>
        <end position="134"/>
    </location>
</feature>
<feature type="compositionally biased region" description="Low complexity" evidence="1">
    <location>
        <begin position="71"/>
        <end position="99"/>
    </location>
</feature>
<evidence type="ECO:0000256" key="2">
    <source>
        <dbReference type="SAM" id="Phobius"/>
    </source>
</evidence>
<proteinExistence type="predicted"/>
<accession>A0A8H4PWI7</accession>
<evidence type="ECO:0000256" key="1">
    <source>
        <dbReference type="SAM" id="MobiDB-lite"/>
    </source>
</evidence>
<evidence type="ECO:0000313" key="3">
    <source>
        <dbReference type="EMBL" id="KAF4511528.1"/>
    </source>
</evidence>
<keyword evidence="4" id="KW-1185">Reference proteome</keyword>
<feature type="transmembrane region" description="Helical" evidence="2">
    <location>
        <begin position="143"/>
        <end position="165"/>
    </location>
</feature>
<dbReference type="EMBL" id="JAAVMX010000003">
    <property type="protein sequence ID" value="KAF4511528.1"/>
    <property type="molecule type" value="Genomic_DNA"/>
</dbReference>
<dbReference type="AlphaFoldDB" id="A0A8H4PWI7"/>
<gene>
    <name evidence="3" type="ORF">G6O67_003314</name>
</gene>
<comment type="caution">
    <text evidence="3">The sequence shown here is derived from an EMBL/GenBank/DDBJ whole genome shotgun (WGS) entry which is preliminary data.</text>
</comment>
<feature type="compositionally biased region" description="Polar residues" evidence="1">
    <location>
        <begin position="182"/>
        <end position="197"/>
    </location>
</feature>
<feature type="region of interest" description="Disordered" evidence="1">
    <location>
        <begin position="178"/>
        <end position="197"/>
    </location>
</feature>
<name>A0A8H4PWI7_9HYPO</name>
<keyword evidence="2" id="KW-0812">Transmembrane</keyword>